<evidence type="ECO:0000256" key="1">
    <source>
        <dbReference type="ARBA" id="ARBA00004141"/>
    </source>
</evidence>
<dbReference type="GO" id="GO:0071211">
    <property type="term" value="P:protein targeting to vacuole involved in autophagy"/>
    <property type="evidence" value="ECO:0007669"/>
    <property type="project" value="Ensembl"/>
</dbReference>
<comment type="subcellular location">
    <subcellularLocation>
        <location evidence="1">Membrane</location>
        <topology evidence="1">Multi-pass membrane protein</topology>
    </subcellularLocation>
</comment>
<dbReference type="InterPro" id="IPR039859">
    <property type="entry name" value="PFA4/ZDH16/20/ERF2-like"/>
</dbReference>
<gene>
    <name evidence="9" type="primary">Zdhhc19</name>
</gene>
<keyword evidence="6 7" id="KW-0012">Acyltransferase</keyword>
<feature type="transmembrane region" description="Helical" evidence="7">
    <location>
        <begin position="193"/>
        <end position="217"/>
    </location>
</feature>
<name>A0A8C6RY75_NANGA</name>
<dbReference type="AlphaFoldDB" id="A0A8C6RY75"/>
<evidence type="ECO:0000313" key="9">
    <source>
        <dbReference type="Ensembl" id="ENSNGAP00000023171.1"/>
    </source>
</evidence>
<reference evidence="9" key="2">
    <citation type="submission" date="2025-09" db="UniProtKB">
        <authorList>
            <consortium name="Ensembl"/>
        </authorList>
    </citation>
    <scope>IDENTIFICATION</scope>
</reference>
<keyword evidence="10" id="KW-1185">Reference proteome</keyword>
<evidence type="ECO:0000259" key="8">
    <source>
        <dbReference type="Pfam" id="PF01529"/>
    </source>
</evidence>
<feature type="transmembrane region" description="Helical" evidence="7">
    <location>
        <begin position="156"/>
        <end position="181"/>
    </location>
</feature>
<evidence type="ECO:0000256" key="4">
    <source>
        <dbReference type="ARBA" id="ARBA00022989"/>
    </source>
</evidence>
<dbReference type="GO" id="GO:0035973">
    <property type="term" value="P:aggrephagy"/>
    <property type="evidence" value="ECO:0007669"/>
    <property type="project" value="Ensembl"/>
</dbReference>
<protein>
    <recommendedName>
        <fullName evidence="7">Palmitoyltransferase</fullName>
        <ecNumber evidence="7">2.3.1.225</ecNumber>
    </recommendedName>
</protein>
<evidence type="ECO:0000256" key="3">
    <source>
        <dbReference type="ARBA" id="ARBA00022692"/>
    </source>
</evidence>
<dbReference type="InterPro" id="IPR001594">
    <property type="entry name" value="Palmitoyltrfase_DHHC"/>
</dbReference>
<evidence type="ECO:0000256" key="2">
    <source>
        <dbReference type="ARBA" id="ARBA00022679"/>
    </source>
</evidence>
<dbReference type="Ensembl" id="ENSNGAT00000028862.1">
    <property type="protein sequence ID" value="ENSNGAP00000023171.1"/>
    <property type="gene ID" value="ENSNGAG00000021806.1"/>
</dbReference>
<reference evidence="9" key="1">
    <citation type="submission" date="2025-08" db="UniProtKB">
        <authorList>
            <consortium name="Ensembl"/>
        </authorList>
    </citation>
    <scope>IDENTIFICATION</scope>
</reference>
<accession>A0A8C6RY75</accession>
<dbReference type="Proteomes" id="UP000694381">
    <property type="component" value="Unassembled WGS sequence"/>
</dbReference>
<feature type="transmembrane region" description="Helical" evidence="7">
    <location>
        <begin position="59"/>
        <end position="82"/>
    </location>
</feature>
<keyword evidence="4 7" id="KW-1133">Transmembrane helix</keyword>
<feature type="domain" description="Palmitoyltransferase DHHC" evidence="8">
    <location>
        <begin position="112"/>
        <end position="229"/>
    </location>
</feature>
<dbReference type="GO" id="GO:0000139">
    <property type="term" value="C:Golgi membrane"/>
    <property type="evidence" value="ECO:0007669"/>
    <property type="project" value="Ensembl"/>
</dbReference>
<comment type="similarity">
    <text evidence="7">Belongs to the DHHC palmitoyltransferase family.</text>
</comment>
<dbReference type="Pfam" id="PF01529">
    <property type="entry name" value="DHHC"/>
    <property type="match status" value="1"/>
</dbReference>
<evidence type="ECO:0000256" key="6">
    <source>
        <dbReference type="ARBA" id="ARBA00023315"/>
    </source>
</evidence>
<dbReference type="PROSITE" id="PS50216">
    <property type="entry name" value="DHHC"/>
    <property type="match status" value="1"/>
</dbReference>
<evidence type="ECO:0000313" key="10">
    <source>
        <dbReference type="Proteomes" id="UP000694381"/>
    </source>
</evidence>
<dbReference type="GO" id="GO:0006612">
    <property type="term" value="P:protein targeting to membrane"/>
    <property type="evidence" value="ECO:0007669"/>
    <property type="project" value="TreeGrafter"/>
</dbReference>
<proteinExistence type="inferred from homology"/>
<feature type="transmembrane region" description="Helical" evidence="7">
    <location>
        <begin position="21"/>
        <end position="47"/>
    </location>
</feature>
<dbReference type="GO" id="GO:0005886">
    <property type="term" value="C:plasma membrane"/>
    <property type="evidence" value="ECO:0007669"/>
    <property type="project" value="Ensembl"/>
</dbReference>
<keyword evidence="3 7" id="KW-0812">Transmembrane</keyword>
<dbReference type="GO" id="GO:0097356">
    <property type="term" value="C:perinucleolar compartment"/>
    <property type="evidence" value="ECO:0007669"/>
    <property type="project" value="Ensembl"/>
</dbReference>
<keyword evidence="2 7" id="KW-0808">Transferase</keyword>
<dbReference type="OMA" id="NVCVEDF"/>
<dbReference type="GO" id="GO:0005783">
    <property type="term" value="C:endoplasmic reticulum"/>
    <property type="evidence" value="ECO:0007669"/>
    <property type="project" value="Ensembl"/>
</dbReference>
<dbReference type="PANTHER" id="PTHR22883">
    <property type="entry name" value="ZINC FINGER DHHC DOMAIN CONTAINING PROTEIN"/>
    <property type="match status" value="1"/>
</dbReference>
<dbReference type="EC" id="2.3.1.225" evidence="7"/>
<dbReference type="GeneTree" id="ENSGT00940000161784"/>
<evidence type="ECO:0000256" key="5">
    <source>
        <dbReference type="ARBA" id="ARBA00023136"/>
    </source>
</evidence>
<dbReference type="GO" id="GO:0019706">
    <property type="term" value="F:protein-cysteine S-palmitoyltransferase activity"/>
    <property type="evidence" value="ECO:0007669"/>
    <property type="project" value="UniProtKB-EC"/>
</dbReference>
<dbReference type="GO" id="GO:1905337">
    <property type="term" value="P:positive regulation of aggrephagy"/>
    <property type="evidence" value="ECO:0007669"/>
    <property type="project" value="Ensembl"/>
</dbReference>
<organism evidence="9 10">
    <name type="scientific">Nannospalax galili</name>
    <name type="common">Northern Israeli blind subterranean mole rat</name>
    <name type="synonym">Spalax galili</name>
    <dbReference type="NCBI Taxonomy" id="1026970"/>
    <lineage>
        <taxon>Eukaryota</taxon>
        <taxon>Metazoa</taxon>
        <taxon>Chordata</taxon>
        <taxon>Craniata</taxon>
        <taxon>Vertebrata</taxon>
        <taxon>Euteleostomi</taxon>
        <taxon>Mammalia</taxon>
        <taxon>Eutheria</taxon>
        <taxon>Euarchontoglires</taxon>
        <taxon>Glires</taxon>
        <taxon>Rodentia</taxon>
        <taxon>Myomorpha</taxon>
        <taxon>Muroidea</taxon>
        <taxon>Spalacidae</taxon>
        <taxon>Spalacinae</taxon>
        <taxon>Nannospalax</taxon>
    </lineage>
</organism>
<evidence type="ECO:0000256" key="7">
    <source>
        <dbReference type="RuleBase" id="RU079119"/>
    </source>
</evidence>
<comment type="domain">
    <text evidence="7">The DHHC domain is required for palmitoyltransferase activity.</text>
</comment>
<sequence>MPFLKDTMPLVKEPQQRPVGLPSWFLQSLFAAFNVMLLIIFSGLFFAFPCRWLAQKGEWAFPIVTSLLFILTFVSLVSLNFSDPGILHRGSMEEDPMMVPVVRVNHRAFCLQWCPKCCFHRPPRTYHCPWCNICVEDFDHHCKWVNNCIGHRNFRLFMLLVLSLCLYSGTLLGACLLVLVRTSHLLFSTDKTMLVHSMLVAVPAAGFLVRSFLLLLTQAKSVSAGERSCESKVCDMQGCGQTSCTFPASVHLPFHCPPPLGLQQRPHCLQKRSVHSLSCVQGCVYLRAECRREEG</sequence>
<keyword evidence="5 7" id="KW-0472">Membrane</keyword>
<comment type="catalytic activity">
    <reaction evidence="7">
        <text>L-cysteinyl-[protein] + hexadecanoyl-CoA = S-hexadecanoyl-L-cysteinyl-[protein] + CoA</text>
        <dbReference type="Rhea" id="RHEA:36683"/>
        <dbReference type="Rhea" id="RHEA-COMP:10131"/>
        <dbReference type="Rhea" id="RHEA-COMP:11032"/>
        <dbReference type="ChEBI" id="CHEBI:29950"/>
        <dbReference type="ChEBI" id="CHEBI:57287"/>
        <dbReference type="ChEBI" id="CHEBI:57379"/>
        <dbReference type="ChEBI" id="CHEBI:74151"/>
        <dbReference type="EC" id="2.3.1.225"/>
    </reaction>
</comment>
<dbReference type="PANTHER" id="PTHR22883:SF326">
    <property type="entry name" value="PALMITOYLTRANSFERASE ZDHHC19"/>
    <property type="match status" value="1"/>
</dbReference>